<dbReference type="InterPro" id="IPR001503">
    <property type="entry name" value="Glyco_trans_10"/>
</dbReference>
<evidence type="ECO:0000259" key="4">
    <source>
        <dbReference type="Pfam" id="PF00852"/>
    </source>
</evidence>
<dbReference type="AlphaFoldDB" id="A0A4R2EZS5"/>
<dbReference type="Gene3D" id="3.40.50.11660">
    <property type="entry name" value="Glycosyl transferase family 10, C-terminal domain"/>
    <property type="match status" value="1"/>
</dbReference>
<comment type="similarity">
    <text evidence="1">Belongs to the glycosyltransferase 10 family.</text>
</comment>
<keyword evidence="3 5" id="KW-0808">Transferase</keyword>
<dbReference type="PANTHER" id="PTHR11929:SF194">
    <property type="entry name" value="ALPHA-(1,3)-FUCOSYLTRANSFERASE 10"/>
    <property type="match status" value="1"/>
</dbReference>
<reference evidence="5 6" key="1">
    <citation type="submission" date="2019-03" db="EMBL/GenBank/DDBJ databases">
        <title>Genomic Encyclopedia of Archaeal and Bacterial Type Strains, Phase II (KMG-II): from individual species to whole genera.</title>
        <authorList>
            <person name="Goeker M."/>
        </authorList>
    </citation>
    <scope>NUCLEOTIDE SEQUENCE [LARGE SCALE GENOMIC DNA]</scope>
    <source>
        <strain evidence="5 6">RL-C</strain>
    </source>
</reference>
<evidence type="ECO:0000313" key="6">
    <source>
        <dbReference type="Proteomes" id="UP000294830"/>
    </source>
</evidence>
<feature type="domain" description="Fucosyltransferase C-terminal" evidence="4">
    <location>
        <begin position="135"/>
        <end position="252"/>
    </location>
</feature>
<dbReference type="RefSeq" id="WP_131838781.1">
    <property type="nucleotide sequence ID" value="NZ_SLWB01000004.1"/>
</dbReference>
<organism evidence="5 6">
    <name type="scientific">Acetobacteroides hydrogenigenes</name>
    <dbReference type="NCBI Taxonomy" id="979970"/>
    <lineage>
        <taxon>Bacteria</taxon>
        <taxon>Pseudomonadati</taxon>
        <taxon>Bacteroidota</taxon>
        <taxon>Bacteroidia</taxon>
        <taxon>Bacteroidales</taxon>
        <taxon>Rikenellaceae</taxon>
        <taxon>Acetobacteroides</taxon>
    </lineage>
</organism>
<keyword evidence="6" id="KW-1185">Reference proteome</keyword>
<evidence type="ECO:0000256" key="3">
    <source>
        <dbReference type="ARBA" id="ARBA00022679"/>
    </source>
</evidence>
<comment type="caution">
    <text evidence="5">The sequence shown here is derived from an EMBL/GenBank/DDBJ whole genome shotgun (WGS) entry which is preliminary data.</text>
</comment>
<dbReference type="GO" id="GO:0016020">
    <property type="term" value="C:membrane"/>
    <property type="evidence" value="ECO:0007669"/>
    <property type="project" value="InterPro"/>
</dbReference>
<dbReference type="InterPro" id="IPR038577">
    <property type="entry name" value="GT10-like_C_sf"/>
</dbReference>
<dbReference type="Proteomes" id="UP000294830">
    <property type="component" value="Unassembled WGS sequence"/>
</dbReference>
<proteinExistence type="inferred from homology"/>
<evidence type="ECO:0000256" key="1">
    <source>
        <dbReference type="ARBA" id="ARBA00008919"/>
    </source>
</evidence>
<evidence type="ECO:0000256" key="2">
    <source>
        <dbReference type="ARBA" id="ARBA00022676"/>
    </source>
</evidence>
<accession>A0A4R2EZS5</accession>
<dbReference type="GO" id="GO:0046920">
    <property type="term" value="F:alpha-(1-&gt;3)-fucosyltransferase activity"/>
    <property type="evidence" value="ECO:0007669"/>
    <property type="project" value="TreeGrafter"/>
</dbReference>
<dbReference type="EMBL" id="SLWB01000004">
    <property type="protein sequence ID" value="TCN70229.1"/>
    <property type="molecule type" value="Genomic_DNA"/>
</dbReference>
<keyword evidence="2 5" id="KW-0328">Glycosyltransferase</keyword>
<dbReference type="InterPro" id="IPR055270">
    <property type="entry name" value="Glyco_tran_10_C"/>
</dbReference>
<protein>
    <submittedName>
        <fullName evidence="5">Glycosyl transferase family 10 (Putative fucosyltransferase)</fullName>
    </submittedName>
</protein>
<gene>
    <name evidence="5" type="ORF">CLV25_104184</name>
</gene>
<sequence length="345" mass="40124">MYKVKVTSGYGNRDRILRQTPGGKGISSCGKYQFFVDDDTTDVDFWVVRNKTVKSKTTCKIAQENTILIVSEPKNVVNYPKRYRDQFGLVLSCQEELEHANVEYTPAILPWYVGKQSQQGAYLPTYDQLKESPFPEKTKLISVITSNKAFTQGHQDRIDFVEKLKAHYGDKLDVFGRGINGFEDKWDVLAPYKYHIAIENSASKFYWTEKISDCYLTGTFPIYFGCKNLKDYFPENAYKEIDIYNFEEAVAIIDGVINNETFEKSQGELEHCKKMVLDDYNFINQITAYCDKLDPNRPKSLVTLKPSITVLDWHNFYLYFIERNLLVAKRFFKLLFRKKSILKPS</sequence>
<evidence type="ECO:0000313" key="5">
    <source>
        <dbReference type="EMBL" id="TCN70229.1"/>
    </source>
</evidence>
<dbReference type="SUPFAM" id="SSF53756">
    <property type="entry name" value="UDP-Glycosyltransferase/glycogen phosphorylase"/>
    <property type="match status" value="1"/>
</dbReference>
<dbReference type="Pfam" id="PF00852">
    <property type="entry name" value="Glyco_transf_10"/>
    <property type="match status" value="1"/>
</dbReference>
<name>A0A4R2EZS5_9BACT</name>
<dbReference type="OrthoDB" id="9791032at2"/>
<dbReference type="PANTHER" id="PTHR11929">
    <property type="entry name" value="ALPHA- 1,3 -FUCOSYLTRANSFERASE"/>
    <property type="match status" value="1"/>
</dbReference>